<dbReference type="Proteomes" id="UP001055439">
    <property type="component" value="Chromosome 10"/>
</dbReference>
<protein>
    <submittedName>
        <fullName evidence="1">Uncharacterized protein</fullName>
    </submittedName>
</protein>
<evidence type="ECO:0000313" key="1">
    <source>
        <dbReference type="EMBL" id="URD79425.1"/>
    </source>
</evidence>
<evidence type="ECO:0000313" key="2">
    <source>
        <dbReference type="Proteomes" id="UP001055439"/>
    </source>
</evidence>
<sequence>MPGTVVPEGTVEEKEVAVAVVQAPALVLVMERVPVPVMERVLVPETLEDMARVAAAVEAVDKVMVQALDMGLGRALAQAQATATVRAMVVVRAEVMGVAEAVEAAAE</sequence>
<organism evidence="1 2">
    <name type="scientific">Musa troglodytarum</name>
    <name type="common">fe'i banana</name>
    <dbReference type="NCBI Taxonomy" id="320322"/>
    <lineage>
        <taxon>Eukaryota</taxon>
        <taxon>Viridiplantae</taxon>
        <taxon>Streptophyta</taxon>
        <taxon>Embryophyta</taxon>
        <taxon>Tracheophyta</taxon>
        <taxon>Spermatophyta</taxon>
        <taxon>Magnoliopsida</taxon>
        <taxon>Liliopsida</taxon>
        <taxon>Zingiberales</taxon>
        <taxon>Musaceae</taxon>
        <taxon>Musa</taxon>
    </lineage>
</organism>
<keyword evidence="2" id="KW-1185">Reference proteome</keyword>
<accession>A0A9E7JFN8</accession>
<reference evidence="1" key="1">
    <citation type="submission" date="2022-05" db="EMBL/GenBank/DDBJ databases">
        <title>The Musa troglodytarum L. genome provides insights into the mechanism of non-climacteric behaviour and enrichment of carotenoids.</title>
        <authorList>
            <person name="Wang J."/>
        </authorList>
    </citation>
    <scope>NUCLEOTIDE SEQUENCE</scope>
    <source>
        <tissue evidence="1">Leaf</tissue>
    </source>
</reference>
<dbReference type="AlphaFoldDB" id="A0A9E7JFN8"/>
<gene>
    <name evidence="1" type="ORF">MUK42_02864</name>
</gene>
<proteinExistence type="predicted"/>
<name>A0A9E7JFN8_9LILI</name>
<dbReference type="EMBL" id="CP097503">
    <property type="protein sequence ID" value="URD79425.1"/>
    <property type="molecule type" value="Genomic_DNA"/>
</dbReference>